<dbReference type="GO" id="GO:0046872">
    <property type="term" value="F:metal ion binding"/>
    <property type="evidence" value="ECO:0007669"/>
    <property type="project" value="InterPro"/>
</dbReference>
<comment type="similarity">
    <text evidence="1">Belongs to the peptidase M16 family.</text>
</comment>
<name>A0A381QAH9_9ZZZZ</name>
<dbReference type="SUPFAM" id="SSF63411">
    <property type="entry name" value="LuxS/MPP-like metallohydrolase"/>
    <property type="match status" value="2"/>
</dbReference>
<accession>A0A381QAH9</accession>
<dbReference type="PANTHER" id="PTHR11851">
    <property type="entry name" value="METALLOPROTEASE"/>
    <property type="match status" value="1"/>
</dbReference>
<dbReference type="InterPro" id="IPR011249">
    <property type="entry name" value="Metalloenz_LuxS/M16"/>
</dbReference>
<dbReference type="Pfam" id="PF00675">
    <property type="entry name" value="Peptidase_M16"/>
    <property type="match status" value="1"/>
</dbReference>
<sequence length="436" mass="50465">MEVKEFATKYFRDTLPNGLTVVTVEMPHIHTMEVSMFVRAGLRYETPQNNGISHFLEHMMFRGNKKYPNSIALNMEFENIGRDLRASTLGEYTQYGFSPHVSKLEKGLELFSEFFSSPTFPGIELERGIILEEYLEELNEEGVNVDINNQACQLLYPDTPMAWPTIGTEETIKSIKTEMLREYFNRHYVPGNMVLAFAGPIQHENVLELSKKYFSGLKNGVEPFPKDHFIGSIQEKQETPGLHFQEDSDSQIELQICFRSYSYNDPDFLVLALISRVFDDGFTSRLQRVLREERGLVYSVECRATSMSDLGTIDFDVTMRPEKVVEVTNILLKEIKTFSKEGPTEKELAHIKKRYFFELDSELDDPYRQVVRYAFPHLYSKEMSLEEERVLIESFTAEKILKVAEKVFEPKNLNLILVGPYTPQLKSQLEGLIQQF</sequence>
<protein>
    <recommendedName>
        <fullName evidence="5">Peptidase M16 N-terminal domain-containing protein</fullName>
    </recommendedName>
</protein>
<gene>
    <name evidence="4" type="ORF">METZ01_LOCUS27507</name>
</gene>
<evidence type="ECO:0000256" key="1">
    <source>
        <dbReference type="ARBA" id="ARBA00007261"/>
    </source>
</evidence>
<dbReference type="EMBL" id="UINC01001218">
    <property type="protein sequence ID" value="SUZ74653.1"/>
    <property type="molecule type" value="Genomic_DNA"/>
</dbReference>
<organism evidence="4">
    <name type="scientific">marine metagenome</name>
    <dbReference type="NCBI Taxonomy" id="408172"/>
    <lineage>
        <taxon>unclassified sequences</taxon>
        <taxon>metagenomes</taxon>
        <taxon>ecological metagenomes</taxon>
    </lineage>
</organism>
<reference evidence="4" key="1">
    <citation type="submission" date="2018-05" db="EMBL/GenBank/DDBJ databases">
        <authorList>
            <person name="Lanie J.A."/>
            <person name="Ng W.-L."/>
            <person name="Kazmierczak K.M."/>
            <person name="Andrzejewski T.M."/>
            <person name="Davidsen T.M."/>
            <person name="Wayne K.J."/>
            <person name="Tettelin H."/>
            <person name="Glass J.I."/>
            <person name="Rusch D."/>
            <person name="Podicherti R."/>
            <person name="Tsui H.-C.T."/>
            <person name="Winkler M.E."/>
        </authorList>
    </citation>
    <scope>NUCLEOTIDE SEQUENCE</scope>
</reference>
<evidence type="ECO:0008006" key="5">
    <source>
        <dbReference type="Google" id="ProtNLM"/>
    </source>
</evidence>
<feature type="domain" description="Peptidase M16 N-terminal" evidence="2">
    <location>
        <begin position="21"/>
        <end position="142"/>
    </location>
</feature>
<evidence type="ECO:0000313" key="4">
    <source>
        <dbReference type="EMBL" id="SUZ74653.1"/>
    </source>
</evidence>
<dbReference type="InterPro" id="IPR050361">
    <property type="entry name" value="MPP/UQCRC_Complex"/>
</dbReference>
<dbReference type="Gene3D" id="3.30.830.10">
    <property type="entry name" value="Metalloenzyme, LuxS/M16 peptidase-like"/>
    <property type="match status" value="2"/>
</dbReference>
<dbReference type="InterPro" id="IPR011765">
    <property type="entry name" value="Pept_M16_N"/>
</dbReference>
<dbReference type="PANTHER" id="PTHR11851:SF49">
    <property type="entry name" value="MITOCHONDRIAL-PROCESSING PEPTIDASE SUBUNIT ALPHA"/>
    <property type="match status" value="1"/>
</dbReference>
<feature type="domain" description="Peptidase M16 C-terminal" evidence="3">
    <location>
        <begin position="175"/>
        <end position="354"/>
    </location>
</feature>
<evidence type="ECO:0000259" key="2">
    <source>
        <dbReference type="Pfam" id="PF00675"/>
    </source>
</evidence>
<proteinExistence type="inferred from homology"/>
<dbReference type="Pfam" id="PF05193">
    <property type="entry name" value="Peptidase_M16_C"/>
    <property type="match status" value="1"/>
</dbReference>
<dbReference type="AlphaFoldDB" id="A0A381QAH9"/>
<dbReference type="InterPro" id="IPR007863">
    <property type="entry name" value="Peptidase_M16_C"/>
</dbReference>
<evidence type="ECO:0000259" key="3">
    <source>
        <dbReference type="Pfam" id="PF05193"/>
    </source>
</evidence>